<feature type="compositionally biased region" description="Low complexity" evidence="1">
    <location>
        <begin position="44"/>
        <end position="54"/>
    </location>
</feature>
<name>A0A7S4J7X6_9STRA</name>
<gene>
    <name evidence="2" type="ORF">OAUR00152_LOCUS23499</name>
</gene>
<evidence type="ECO:0000256" key="1">
    <source>
        <dbReference type="SAM" id="MobiDB-lite"/>
    </source>
</evidence>
<feature type="compositionally biased region" description="Basic and acidic residues" evidence="1">
    <location>
        <begin position="22"/>
        <end position="33"/>
    </location>
</feature>
<accession>A0A7S4J7X6</accession>
<reference evidence="2" key="1">
    <citation type="submission" date="2021-01" db="EMBL/GenBank/DDBJ databases">
        <authorList>
            <person name="Corre E."/>
            <person name="Pelletier E."/>
            <person name="Niang G."/>
            <person name="Scheremetjew M."/>
            <person name="Finn R."/>
            <person name="Kale V."/>
            <person name="Holt S."/>
            <person name="Cochrane G."/>
            <person name="Meng A."/>
            <person name="Brown T."/>
            <person name="Cohen L."/>
        </authorList>
    </citation>
    <scope>NUCLEOTIDE SEQUENCE</scope>
    <source>
        <strain evidence="2">Isolate 1302-5</strain>
    </source>
</reference>
<organism evidence="2">
    <name type="scientific">Odontella aurita</name>
    <dbReference type="NCBI Taxonomy" id="265563"/>
    <lineage>
        <taxon>Eukaryota</taxon>
        <taxon>Sar</taxon>
        <taxon>Stramenopiles</taxon>
        <taxon>Ochrophyta</taxon>
        <taxon>Bacillariophyta</taxon>
        <taxon>Mediophyceae</taxon>
        <taxon>Biddulphiophycidae</taxon>
        <taxon>Eupodiscales</taxon>
        <taxon>Odontellaceae</taxon>
        <taxon>Odontella</taxon>
    </lineage>
</organism>
<protein>
    <submittedName>
        <fullName evidence="2">Uncharacterized protein</fullName>
    </submittedName>
</protein>
<proteinExistence type="predicted"/>
<dbReference type="EMBL" id="HBKQ01034339">
    <property type="protein sequence ID" value="CAE2255111.1"/>
    <property type="molecule type" value="Transcribed_RNA"/>
</dbReference>
<evidence type="ECO:0000313" key="2">
    <source>
        <dbReference type="EMBL" id="CAE2255111.1"/>
    </source>
</evidence>
<dbReference type="AlphaFoldDB" id="A0A7S4J7X6"/>
<sequence>MCVVTEVRKATHQLSIEENLMRHEEVTLRDKKAPAPRSGPRTPRSSLKGSSQSSGKRKSVRFAQEARSRGPEGAEDFVLVTHQDAEAEEPNPQEDESTRHVLSEVCCLLTPSSEMTPREKSHVWWQARDYEIFKGTARLISSEIRRRNEASSNRRGSSNGIEGYASVLTRSLDACGLIPVASSEGEDLDSSNPLPGRLFAYLTHWVRVGHSRRGLERWSISSHFNHRSAARDDAIQTVLGEQRKLRVQAEEEGGGKDTIAEGLRRASRRATRSGRLFALAIGQADAAAIGSDAAVCPGIKAPPHPLDIEKSPRSVASRTVFSIV</sequence>
<feature type="region of interest" description="Disordered" evidence="1">
    <location>
        <begin position="22"/>
        <end position="75"/>
    </location>
</feature>